<dbReference type="InterPro" id="IPR036281">
    <property type="entry name" value="SinR/SinI_dimer_dom_sf"/>
</dbReference>
<evidence type="ECO:0000313" key="3">
    <source>
        <dbReference type="Proteomes" id="UP000429595"/>
    </source>
</evidence>
<dbReference type="EMBL" id="WEIO01000003">
    <property type="protein sequence ID" value="KAB7707423.1"/>
    <property type="molecule type" value="Genomic_DNA"/>
</dbReference>
<dbReference type="PROSITE" id="PS51500">
    <property type="entry name" value="SIN"/>
    <property type="match status" value="1"/>
</dbReference>
<proteinExistence type="predicted"/>
<keyword evidence="2" id="KW-0238">DNA-binding</keyword>
<name>A0A6I1FWK9_9BACI</name>
<evidence type="ECO:0000259" key="1">
    <source>
        <dbReference type="PROSITE" id="PS51500"/>
    </source>
</evidence>
<organism evidence="2 3">
    <name type="scientific">Bacillus aerolatus</name>
    <dbReference type="NCBI Taxonomy" id="2653354"/>
    <lineage>
        <taxon>Bacteria</taxon>
        <taxon>Bacillati</taxon>
        <taxon>Bacillota</taxon>
        <taxon>Bacilli</taxon>
        <taxon>Bacillales</taxon>
        <taxon>Bacillaceae</taxon>
        <taxon>Bacillus</taxon>
    </lineage>
</organism>
<keyword evidence="3" id="KW-1185">Reference proteome</keyword>
<dbReference type="RefSeq" id="WP_152150387.1">
    <property type="nucleotide sequence ID" value="NZ_WEIO01000003.1"/>
</dbReference>
<dbReference type="GO" id="GO:0046983">
    <property type="term" value="F:protein dimerization activity"/>
    <property type="evidence" value="ECO:0007669"/>
    <property type="project" value="InterPro"/>
</dbReference>
<dbReference type="InterPro" id="IPR010981">
    <property type="entry name" value="SinR/SinI_dimer_dom"/>
</dbReference>
<dbReference type="Pfam" id="PF08671">
    <property type="entry name" value="SinI"/>
    <property type="match status" value="1"/>
</dbReference>
<feature type="domain" description="Sin" evidence="1">
    <location>
        <begin position="1"/>
        <end position="36"/>
    </location>
</feature>
<dbReference type="SUPFAM" id="SSF47406">
    <property type="entry name" value="SinR repressor dimerisation domain-like"/>
    <property type="match status" value="1"/>
</dbReference>
<sequence>MEKSQLVDQEWIVLMKEAKNLGISMEEIREFLKKEKVNLENVEFSR</sequence>
<accession>A0A6I1FWK9</accession>
<dbReference type="AlphaFoldDB" id="A0A6I1FWK9"/>
<comment type="caution">
    <text evidence="2">The sequence shown here is derived from an EMBL/GenBank/DDBJ whole genome shotgun (WGS) entry which is preliminary data.</text>
</comment>
<dbReference type="GO" id="GO:0003677">
    <property type="term" value="F:DNA binding"/>
    <property type="evidence" value="ECO:0007669"/>
    <property type="project" value="UniProtKB-KW"/>
</dbReference>
<gene>
    <name evidence="2" type="primary">sinI</name>
    <name evidence="2" type="ORF">F9802_06630</name>
</gene>
<protein>
    <submittedName>
        <fullName evidence="2">DNA-binding anti-repressor SinI</fullName>
    </submittedName>
</protein>
<dbReference type="Proteomes" id="UP000429595">
    <property type="component" value="Unassembled WGS sequence"/>
</dbReference>
<dbReference type="GO" id="GO:0006355">
    <property type="term" value="P:regulation of DNA-templated transcription"/>
    <property type="evidence" value="ECO:0007669"/>
    <property type="project" value="InterPro"/>
</dbReference>
<reference evidence="2 3" key="1">
    <citation type="submission" date="2019-10" db="EMBL/GenBank/DDBJ databases">
        <title>Bacillus aerolatum sp. nov., isolated from bioaerosol of sport playgrounds.</title>
        <authorList>
            <person name="Chen P."/>
            <person name="Zhang G."/>
        </authorList>
    </citation>
    <scope>NUCLEOTIDE SEQUENCE [LARGE SCALE GENOMIC DNA]</scope>
    <source>
        <strain evidence="2 3">CX253</strain>
    </source>
</reference>
<evidence type="ECO:0000313" key="2">
    <source>
        <dbReference type="EMBL" id="KAB7707423.1"/>
    </source>
</evidence>